<keyword evidence="5 7" id="KW-1133">Transmembrane helix</keyword>
<dbReference type="Pfam" id="PF04239">
    <property type="entry name" value="DUF421"/>
    <property type="match status" value="1"/>
</dbReference>
<comment type="similarity">
    <text evidence="2">Belongs to the UPF0702 family.</text>
</comment>
<dbReference type="RefSeq" id="WP_188649212.1">
    <property type="nucleotide sequence ID" value="NZ_BMHQ01000033.1"/>
</dbReference>
<proteinExistence type="inferred from homology"/>
<evidence type="ECO:0000256" key="4">
    <source>
        <dbReference type="ARBA" id="ARBA00022692"/>
    </source>
</evidence>
<evidence type="ECO:0000313" key="10">
    <source>
        <dbReference type="EMBL" id="GGE30283.1"/>
    </source>
</evidence>
<dbReference type="PANTHER" id="PTHR34582">
    <property type="entry name" value="UPF0702 TRANSMEMBRANE PROTEIN YCAP"/>
    <property type="match status" value="1"/>
</dbReference>
<comment type="subcellular location">
    <subcellularLocation>
        <location evidence="1">Cell membrane</location>
        <topology evidence="1">Multi-pass membrane protein</topology>
    </subcellularLocation>
</comment>
<protein>
    <submittedName>
        <fullName evidence="10">DUF421 domain-containing protein</fullName>
    </submittedName>
</protein>
<evidence type="ECO:0000256" key="6">
    <source>
        <dbReference type="ARBA" id="ARBA00023136"/>
    </source>
</evidence>
<dbReference type="Gene3D" id="3.30.240.20">
    <property type="entry name" value="bsu07140 like domains"/>
    <property type="match status" value="2"/>
</dbReference>
<evidence type="ECO:0000259" key="8">
    <source>
        <dbReference type="Pfam" id="PF04239"/>
    </source>
</evidence>
<evidence type="ECO:0000256" key="3">
    <source>
        <dbReference type="ARBA" id="ARBA00022475"/>
    </source>
</evidence>
<evidence type="ECO:0000256" key="5">
    <source>
        <dbReference type="ARBA" id="ARBA00022989"/>
    </source>
</evidence>
<keyword evidence="11" id="KW-1185">Reference proteome</keyword>
<dbReference type="Pfam" id="PF20730">
    <property type="entry name" value="YetF_N"/>
    <property type="match status" value="1"/>
</dbReference>
<dbReference type="InterPro" id="IPR048454">
    <property type="entry name" value="YetF_N"/>
</dbReference>
<reference evidence="10" key="1">
    <citation type="journal article" date="2014" name="Int. J. Syst. Evol. Microbiol.">
        <title>Complete genome sequence of Corynebacterium casei LMG S-19264T (=DSM 44701T), isolated from a smear-ripened cheese.</title>
        <authorList>
            <consortium name="US DOE Joint Genome Institute (JGI-PGF)"/>
            <person name="Walter F."/>
            <person name="Albersmeier A."/>
            <person name="Kalinowski J."/>
            <person name="Ruckert C."/>
        </authorList>
    </citation>
    <scope>NUCLEOTIDE SEQUENCE</scope>
    <source>
        <strain evidence="10">CGMCC 1.15179</strain>
    </source>
</reference>
<feature type="domain" description="YetF-like N-terminal transmembrane" evidence="9">
    <location>
        <begin position="2"/>
        <end position="74"/>
    </location>
</feature>
<feature type="transmembrane region" description="Helical" evidence="7">
    <location>
        <begin position="6"/>
        <end position="23"/>
    </location>
</feature>
<dbReference type="Proteomes" id="UP000625210">
    <property type="component" value="Unassembled WGS sequence"/>
</dbReference>
<reference evidence="10" key="2">
    <citation type="submission" date="2020-09" db="EMBL/GenBank/DDBJ databases">
        <authorList>
            <person name="Sun Q."/>
            <person name="Zhou Y."/>
        </authorList>
    </citation>
    <scope>NUCLEOTIDE SEQUENCE</scope>
    <source>
        <strain evidence="10">CGMCC 1.15179</strain>
    </source>
</reference>
<gene>
    <name evidence="10" type="ORF">GCM10011571_35640</name>
</gene>
<evidence type="ECO:0000259" key="9">
    <source>
        <dbReference type="Pfam" id="PF20730"/>
    </source>
</evidence>
<dbReference type="InterPro" id="IPR023090">
    <property type="entry name" value="UPF0702_alpha/beta_dom_sf"/>
</dbReference>
<evidence type="ECO:0000256" key="2">
    <source>
        <dbReference type="ARBA" id="ARBA00006448"/>
    </source>
</evidence>
<keyword evidence="6 7" id="KW-0472">Membrane</keyword>
<evidence type="ECO:0000256" key="1">
    <source>
        <dbReference type="ARBA" id="ARBA00004651"/>
    </source>
</evidence>
<dbReference type="AlphaFoldDB" id="A0A8J2VMG8"/>
<feature type="domain" description="YetF C-terminal" evidence="8">
    <location>
        <begin position="78"/>
        <end position="211"/>
    </location>
</feature>
<keyword evidence="3" id="KW-1003">Cell membrane</keyword>
<evidence type="ECO:0000313" key="11">
    <source>
        <dbReference type="Proteomes" id="UP000625210"/>
    </source>
</evidence>
<comment type="caution">
    <text evidence="10">The sequence shown here is derived from an EMBL/GenBank/DDBJ whole genome shotgun (WGS) entry which is preliminary data.</text>
</comment>
<keyword evidence="4 7" id="KW-0812">Transmembrane</keyword>
<accession>A0A8J2VMG8</accession>
<feature type="transmembrane region" description="Helical" evidence="7">
    <location>
        <begin position="56"/>
        <end position="74"/>
    </location>
</feature>
<dbReference type="EMBL" id="BMHQ01000033">
    <property type="protein sequence ID" value="GGE30283.1"/>
    <property type="molecule type" value="Genomic_DNA"/>
</dbReference>
<evidence type="ECO:0000256" key="7">
    <source>
        <dbReference type="SAM" id="Phobius"/>
    </source>
</evidence>
<name>A0A8J2VMG8_9BACL</name>
<dbReference type="InterPro" id="IPR007353">
    <property type="entry name" value="DUF421"/>
</dbReference>
<feature type="transmembrane region" description="Helical" evidence="7">
    <location>
        <begin position="30"/>
        <end position="50"/>
    </location>
</feature>
<sequence>MVHLTIELIVGFIVLFLVTKILGKVQLTKITPFYFVSSIVLGELLGNAVYDKEVGLLFVLYAIILWGLMIFILAKVSQKFPKTRSFLEGKPSIVIRNGIVDRKELKKNKLDLNELQNLLRHQNVFSIRQVAYAILETNGQVTVLKQWNDSTPTRADLNLPPQPVYLPVTLVIDGEILLDNLREIGWTEERLQSELQAHGVGKTEEVFLAEWLEGDGLHVVPRETQS</sequence>
<dbReference type="PANTHER" id="PTHR34582:SF5">
    <property type="entry name" value="UPF0702 TRANSMEMBRANE PROTEIN YETF"/>
    <property type="match status" value="1"/>
</dbReference>
<organism evidence="10 11">
    <name type="scientific">Marinithermofilum abyssi</name>
    <dbReference type="NCBI Taxonomy" id="1571185"/>
    <lineage>
        <taxon>Bacteria</taxon>
        <taxon>Bacillati</taxon>
        <taxon>Bacillota</taxon>
        <taxon>Bacilli</taxon>
        <taxon>Bacillales</taxon>
        <taxon>Thermoactinomycetaceae</taxon>
        <taxon>Marinithermofilum</taxon>
    </lineage>
</organism>
<dbReference type="GO" id="GO:0005886">
    <property type="term" value="C:plasma membrane"/>
    <property type="evidence" value="ECO:0007669"/>
    <property type="project" value="UniProtKB-SubCell"/>
</dbReference>